<comment type="caution">
    <text evidence="1">The sequence shown here is derived from an EMBL/GenBank/DDBJ whole genome shotgun (WGS) entry which is preliminary data.</text>
</comment>
<protein>
    <submittedName>
        <fullName evidence="1">Uncharacterized protein</fullName>
    </submittedName>
</protein>
<gene>
    <name evidence="1" type="ORF">VEZ01S_07_00550</name>
</gene>
<keyword evidence="2" id="KW-1185">Reference proteome</keyword>
<dbReference type="AlphaFoldDB" id="U3CL22"/>
<dbReference type="Proteomes" id="UP000016562">
    <property type="component" value="Unassembled WGS sequence"/>
</dbReference>
<evidence type="ECO:0000313" key="2">
    <source>
        <dbReference type="Proteomes" id="UP000016562"/>
    </source>
</evidence>
<accession>U3CL22</accession>
<evidence type="ECO:0000313" key="1">
    <source>
        <dbReference type="EMBL" id="GAD78878.1"/>
    </source>
</evidence>
<dbReference type="EMBL" id="BATM01000007">
    <property type="protein sequence ID" value="GAD78878.1"/>
    <property type="molecule type" value="Genomic_DNA"/>
</dbReference>
<dbReference type="RefSeq" id="WP_021712589.1">
    <property type="nucleotide sequence ID" value="NZ_BATM01000007.1"/>
</dbReference>
<name>U3CL22_9VIBR</name>
<dbReference type="STRING" id="1219080.VEZ01S_07_00550"/>
<organism evidence="1 2">
    <name type="scientific">Vibrio ezurae NBRC 102218</name>
    <dbReference type="NCBI Taxonomy" id="1219080"/>
    <lineage>
        <taxon>Bacteria</taxon>
        <taxon>Pseudomonadati</taxon>
        <taxon>Pseudomonadota</taxon>
        <taxon>Gammaproteobacteria</taxon>
        <taxon>Vibrionales</taxon>
        <taxon>Vibrionaceae</taxon>
        <taxon>Vibrio</taxon>
    </lineage>
</organism>
<dbReference type="eggNOG" id="ENOG5031N80">
    <property type="taxonomic scope" value="Bacteria"/>
</dbReference>
<proteinExistence type="predicted"/>
<dbReference type="OrthoDB" id="5902958at2"/>
<reference evidence="1 2" key="1">
    <citation type="submission" date="2013-09" db="EMBL/GenBank/DDBJ databases">
        <title>Whole genome shotgun sequence of Vibrio ezurae NBRC 102218.</title>
        <authorList>
            <person name="Yoshida I."/>
            <person name="Hosoyama A."/>
            <person name="Numata M."/>
            <person name="Hashimoto M."/>
            <person name="Hosoyama Y."/>
            <person name="Tsuchikane K."/>
            <person name="Noguchi M."/>
            <person name="Hirakata S."/>
            <person name="Ichikawa N."/>
            <person name="Ohji S."/>
            <person name="Yamazoe A."/>
            <person name="Fujita N."/>
        </authorList>
    </citation>
    <scope>NUCLEOTIDE SEQUENCE [LARGE SCALE GENOMIC DNA]</scope>
    <source>
        <strain evidence="1 2">NBRC 102218</strain>
    </source>
</reference>
<sequence length="233" mass="26056">MPLVTTNQAVKDLFGIEGSESLRSKANSFLRNQVIPSSLIVSDGFSDDSMGKWGKKLLKSKAVDCLFNALVLDGFFNDTKFVKAIFEQAAVRAESVVLCEEILLKAQAVEAPALLSQVAREFITQLKDTSFNLRDIRLTCPFSAQRLPQMDMALQNIGVLYQLLRAQRLSLSYKDKVLLCWLEQDLSTAFELVEQIDSALLQSDILLANLAQQVRQEYKEGESFNTLLNSLPD</sequence>